<dbReference type="EMBL" id="JAACJM010000003">
    <property type="protein sequence ID" value="KAF5373800.1"/>
    <property type="molecule type" value="Genomic_DNA"/>
</dbReference>
<keyword evidence="1" id="KW-0812">Transmembrane</keyword>
<accession>A0A8H5GZQ6</accession>
<reference evidence="2 3" key="1">
    <citation type="journal article" date="2020" name="ISME J.">
        <title>Uncovering the hidden diversity of litter-decomposition mechanisms in mushroom-forming fungi.</title>
        <authorList>
            <person name="Floudas D."/>
            <person name="Bentzer J."/>
            <person name="Ahren D."/>
            <person name="Johansson T."/>
            <person name="Persson P."/>
            <person name="Tunlid A."/>
        </authorList>
    </citation>
    <scope>NUCLEOTIDE SEQUENCE [LARGE SCALE GENOMIC DNA]</scope>
    <source>
        <strain evidence="2 3">CBS 291.85</strain>
    </source>
</reference>
<dbReference type="OrthoDB" id="3059868at2759"/>
<protein>
    <submittedName>
        <fullName evidence="2">Uncharacterized protein</fullName>
    </submittedName>
</protein>
<name>A0A8H5GZQ6_9AGAR</name>
<dbReference type="Proteomes" id="UP000559256">
    <property type="component" value="Unassembled WGS sequence"/>
</dbReference>
<dbReference type="AlphaFoldDB" id="A0A8H5GZQ6"/>
<proteinExistence type="predicted"/>
<feature type="transmembrane region" description="Helical" evidence="1">
    <location>
        <begin position="54"/>
        <end position="73"/>
    </location>
</feature>
<sequence length="371" mass="41944">MSVDFLSQEHLIAIQRLRAEILEPCLDSLSSHVHTFVQWNKPVLDASGFPEESLLLVTGLLPLLLLLLPLLYFPRRTRPHIATLQSLSTFLIPAGARWPVSFIFSSTIREDKVILGLNSFVKDICTGQIELRKPEQLRSIFGRSLGMTSCSVIIRAGYSSRVSVLQWIASTFLNVPCSTAEIYATANRPNIQVSTALLPPLLSKDVNATLCLDFVPYSQIDIFVRKFIRSLPARKTASIEFTTIAPHVHFLRNTFILTAFPFLPRQYLNIDARPFQRASTPLFVSLARVTELLSSMSLQVSVKSIEQLSNEYAQTLLAREKNMLDNVPLRDAAIREWSLSGWREHRLMLAWEAALCSSGLLVRWKIVVQRR</sequence>
<keyword evidence="1" id="KW-0472">Membrane</keyword>
<organism evidence="2 3">
    <name type="scientific">Tetrapyrgos nigripes</name>
    <dbReference type="NCBI Taxonomy" id="182062"/>
    <lineage>
        <taxon>Eukaryota</taxon>
        <taxon>Fungi</taxon>
        <taxon>Dikarya</taxon>
        <taxon>Basidiomycota</taxon>
        <taxon>Agaricomycotina</taxon>
        <taxon>Agaricomycetes</taxon>
        <taxon>Agaricomycetidae</taxon>
        <taxon>Agaricales</taxon>
        <taxon>Marasmiineae</taxon>
        <taxon>Marasmiaceae</taxon>
        <taxon>Tetrapyrgos</taxon>
    </lineage>
</organism>
<gene>
    <name evidence="2" type="ORF">D9758_000833</name>
</gene>
<evidence type="ECO:0000256" key="1">
    <source>
        <dbReference type="SAM" id="Phobius"/>
    </source>
</evidence>
<keyword evidence="1" id="KW-1133">Transmembrane helix</keyword>
<evidence type="ECO:0000313" key="2">
    <source>
        <dbReference type="EMBL" id="KAF5373800.1"/>
    </source>
</evidence>
<keyword evidence="3" id="KW-1185">Reference proteome</keyword>
<evidence type="ECO:0000313" key="3">
    <source>
        <dbReference type="Proteomes" id="UP000559256"/>
    </source>
</evidence>
<comment type="caution">
    <text evidence="2">The sequence shown here is derived from an EMBL/GenBank/DDBJ whole genome shotgun (WGS) entry which is preliminary data.</text>
</comment>